<sequence length="135" mass="14828">MPPADNTAALAEATRRRAEQARTRAEQALAIAARIGRPTSVAGLAHTAGVSRSWLYTQPDLIAAIRQLQQRQPATDRKGPQPATVASLRHRLDTALARIKQLRADNADLTHRLEVAHGEIRNLRTSVRQPENHAI</sequence>
<dbReference type="OrthoDB" id="3400214at2"/>
<proteinExistence type="predicted"/>
<feature type="region of interest" description="Disordered" evidence="2">
    <location>
        <begin position="1"/>
        <end position="20"/>
    </location>
</feature>
<dbReference type="Proteomes" id="UP000282312">
    <property type="component" value="Unassembled WGS sequence"/>
</dbReference>
<evidence type="ECO:0000313" key="4">
    <source>
        <dbReference type="Proteomes" id="UP000282312"/>
    </source>
</evidence>
<evidence type="ECO:0000313" key="3">
    <source>
        <dbReference type="EMBL" id="RQW98744.1"/>
    </source>
</evidence>
<protein>
    <submittedName>
        <fullName evidence="3">Transposase</fullName>
    </submittedName>
</protein>
<evidence type="ECO:0000256" key="2">
    <source>
        <dbReference type="SAM" id="MobiDB-lite"/>
    </source>
</evidence>
<name>A0A3N9WD16_9ACTN</name>
<reference evidence="3 4" key="1">
    <citation type="submission" date="2018-05" db="EMBL/GenBank/DDBJ databases">
        <title>Micromonospora from Atacama Desert.</title>
        <authorList>
            <person name="Carro L."/>
            <person name="Goodfellow M."/>
            <person name="Klenk H.-P."/>
        </authorList>
    </citation>
    <scope>NUCLEOTIDE SEQUENCE [LARGE SCALE GENOMIC DNA]</scope>
    <source>
        <strain evidence="3 4">LB39</strain>
    </source>
</reference>
<keyword evidence="1" id="KW-0175">Coiled coil</keyword>
<keyword evidence="4" id="KW-1185">Reference proteome</keyword>
<dbReference type="AlphaFoldDB" id="A0A3N9WD16"/>
<evidence type="ECO:0000256" key="1">
    <source>
        <dbReference type="SAM" id="Coils"/>
    </source>
</evidence>
<gene>
    <name evidence="3" type="ORF">DLJ59_26530</name>
</gene>
<organism evidence="3 4">
    <name type="scientific">Micromonospora inaquosa</name>
    <dbReference type="NCBI Taxonomy" id="2203716"/>
    <lineage>
        <taxon>Bacteria</taxon>
        <taxon>Bacillati</taxon>
        <taxon>Actinomycetota</taxon>
        <taxon>Actinomycetes</taxon>
        <taxon>Micromonosporales</taxon>
        <taxon>Micromonosporaceae</taxon>
        <taxon>Micromonospora</taxon>
    </lineage>
</organism>
<accession>A0A3N9WD16</accession>
<feature type="coiled-coil region" evidence="1">
    <location>
        <begin position="85"/>
        <end position="119"/>
    </location>
</feature>
<dbReference type="Pfam" id="PF19776">
    <property type="entry name" value="DUF6262"/>
    <property type="match status" value="1"/>
</dbReference>
<dbReference type="InterPro" id="IPR046229">
    <property type="entry name" value="TnpC-like"/>
</dbReference>
<dbReference type="RefSeq" id="WP_124775600.1">
    <property type="nucleotide sequence ID" value="NZ_QGSZ01000287.1"/>
</dbReference>
<comment type="caution">
    <text evidence="3">The sequence shown here is derived from an EMBL/GenBank/DDBJ whole genome shotgun (WGS) entry which is preliminary data.</text>
</comment>
<dbReference type="EMBL" id="QGSZ01000287">
    <property type="protein sequence ID" value="RQW98744.1"/>
    <property type="molecule type" value="Genomic_DNA"/>
</dbReference>